<keyword evidence="1" id="KW-0732">Signal</keyword>
<feature type="signal peptide" evidence="1">
    <location>
        <begin position="1"/>
        <end position="28"/>
    </location>
</feature>
<organism evidence="3 4">
    <name type="scientific">Streptomyces boetiae</name>
    <dbReference type="NCBI Taxonomy" id="3075541"/>
    <lineage>
        <taxon>Bacteria</taxon>
        <taxon>Bacillati</taxon>
        <taxon>Actinomycetota</taxon>
        <taxon>Actinomycetes</taxon>
        <taxon>Kitasatosporales</taxon>
        <taxon>Streptomycetaceae</taxon>
        <taxon>Streptomyces</taxon>
    </lineage>
</organism>
<dbReference type="Pfam" id="PF26366">
    <property type="entry name" value="DUF8094"/>
    <property type="match status" value="1"/>
</dbReference>
<proteinExistence type="predicted"/>
<feature type="chain" id="PRO_5047258324" description="DUF8094 domain-containing protein" evidence="1">
    <location>
        <begin position="29"/>
        <end position="328"/>
    </location>
</feature>
<reference evidence="4" key="1">
    <citation type="submission" date="2023-07" db="EMBL/GenBank/DDBJ databases">
        <title>30 novel species of actinomycetes from the DSMZ collection.</title>
        <authorList>
            <person name="Nouioui I."/>
        </authorList>
    </citation>
    <scope>NUCLEOTIDE SEQUENCE [LARGE SCALE GENOMIC DNA]</scope>
    <source>
        <strain evidence="4">DSM 44917</strain>
    </source>
</reference>
<dbReference type="RefSeq" id="WP_311629124.1">
    <property type="nucleotide sequence ID" value="NZ_JAVREN010000004.1"/>
</dbReference>
<evidence type="ECO:0000256" key="1">
    <source>
        <dbReference type="SAM" id="SignalP"/>
    </source>
</evidence>
<evidence type="ECO:0000259" key="2">
    <source>
        <dbReference type="Pfam" id="PF26366"/>
    </source>
</evidence>
<accession>A0ABU2L4P4</accession>
<sequence>MRVRGRLTTAAAGLTVALTMVASLSACMTVNGETAVVEALTEEEAQDALDRYVEISNEALADYDPERNAEAETGPKGAIRQAALSSARALSPAGNPDFAPLQVRQVEFYIPEQAGWPKYFLADVRTNRLQDARQLLVFTRSSVGQEWLVSYVAILPEQGVPEPAVDEGGHLEDLPTPAEGGESGLAVEPGELAQSYAEYLRTGQGPFAEGTFTSDVVAEREEANNSAAALTEFQDRPAEGAGNEAIAVRTEDGGALVLFATAHDQRTTVAEGETVQVPRELEPLMEGEARTALTLERVATQAAVIPPGEDAEISILTRDIGVVAATGE</sequence>
<dbReference type="InterPro" id="IPR058407">
    <property type="entry name" value="DUF8094"/>
</dbReference>
<dbReference type="PROSITE" id="PS51257">
    <property type="entry name" value="PROKAR_LIPOPROTEIN"/>
    <property type="match status" value="1"/>
</dbReference>
<gene>
    <name evidence="3" type="ORF">RM780_04400</name>
</gene>
<evidence type="ECO:0000313" key="3">
    <source>
        <dbReference type="EMBL" id="MDT0306203.1"/>
    </source>
</evidence>
<keyword evidence="4" id="KW-1185">Reference proteome</keyword>
<evidence type="ECO:0000313" key="4">
    <source>
        <dbReference type="Proteomes" id="UP001183388"/>
    </source>
</evidence>
<comment type="caution">
    <text evidence="3">The sequence shown here is derived from an EMBL/GenBank/DDBJ whole genome shotgun (WGS) entry which is preliminary data.</text>
</comment>
<dbReference type="Proteomes" id="UP001183388">
    <property type="component" value="Unassembled WGS sequence"/>
</dbReference>
<name>A0ABU2L4P4_9ACTN</name>
<dbReference type="EMBL" id="JAVREN010000004">
    <property type="protein sequence ID" value="MDT0306203.1"/>
    <property type="molecule type" value="Genomic_DNA"/>
</dbReference>
<feature type="domain" description="DUF8094" evidence="2">
    <location>
        <begin position="37"/>
        <end position="327"/>
    </location>
</feature>
<protein>
    <recommendedName>
        <fullName evidence="2">DUF8094 domain-containing protein</fullName>
    </recommendedName>
</protein>